<dbReference type="CDD" id="cd00082">
    <property type="entry name" value="HisKA"/>
    <property type="match status" value="1"/>
</dbReference>
<dbReference type="Proteomes" id="UP001228690">
    <property type="component" value="Chromosome"/>
</dbReference>
<keyword evidence="8" id="KW-0902">Two-component regulatory system</keyword>
<dbReference type="InterPro" id="IPR036890">
    <property type="entry name" value="HATPase_C_sf"/>
</dbReference>
<dbReference type="Gene3D" id="1.10.287.130">
    <property type="match status" value="1"/>
</dbReference>
<evidence type="ECO:0000256" key="7">
    <source>
        <dbReference type="ARBA" id="ARBA00022840"/>
    </source>
</evidence>
<evidence type="ECO:0000313" key="10">
    <source>
        <dbReference type="EMBL" id="WGK70149.1"/>
    </source>
</evidence>
<evidence type="ECO:0000256" key="8">
    <source>
        <dbReference type="ARBA" id="ARBA00023012"/>
    </source>
</evidence>
<gene>
    <name evidence="10" type="ORF">P0082_04615</name>
</gene>
<sequence length="434" mass="49763">MAFFSDRNNIFSSSGERLKRSKRLGKEQLQYLVKELGKDLEQGETLLQSLPMGIILLNKDFCLQLMNRAARRCPLFFLHQVHQVNAFYDTRYPIWHDLSHEELSRWLESELQGKGVSRPREFNYFDDNGELRVILIEISSQVRDGAIEGWIILITDVSELRQQEREVRQLAILASLSTVTAGVAHEIKNPLAAMSLHVQLMQRLLRRTRQAGEGTKSADPISGPPQEQLLEYCGIVQEEIERLNTFVTDFLLTVRPLELELIGQDIRKVVQPCIDLLQPELEDKGIVLELKLREGLPNVALDESMFRRMLLNLLQNAIQAIEDKTETLNKQMRDLYRGHLGLQSYQKSDKVYLEITDNGCGMSDETQKKILEPFFTTRPKGSGLGMTMVLRILQTHNGDLQIQTKEGVGTVLRIALPLFHQEQKLLIDRNSLYS</sequence>
<comment type="catalytic activity">
    <reaction evidence="1">
        <text>ATP + protein L-histidine = ADP + protein N-phospho-L-histidine.</text>
        <dbReference type="EC" id="2.7.13.3"/>
    </reaction>
</comment>
<dbReference type="PROSITE" id="PS50109">
    <property type="entry name" value="HIS_KIN"/>
    <property type="match status" value="1"/>
</dbReference>
<dbReference type="SUPFAM" id="SSF47384">
    <property type="entry name" value="Homodimeric domain of signal transducing histidine kinase"/>
    <property type="match status" value="1"/>
</dbReference>
<dbReference type="PANTHER" id="PTHR43065:SF10">
    <property type="entry name" value="PEROXIDE STRESS-ACTIVATED HISTIDINE KINASE MAK3"/>
    <property type="match status" value="1"/>
</dbReference>
<accession>A0ABY8MN12</accession>
<dbReference type="PRINTS" id="PR00344">
    <property type="entry name" value="BCTRLSENSOR"/>
</dbReference>
<dbReference type="Pfam" id="PF00512">
    <property type="entry name" value="HisKA"/>
    <property type="match status" value="1"/>
</dbReference>
<keyword evidence="7 10" id="KW-0067">ATP-binding</keyword>
<dbReference type="GO" id="GO:0005524">
    <property type="term" value="F:ATP binding"/>
    <property type="evidence" value="ECO:0007669"/>
    <property type="project" value="UniProtKB-KW"/>
</dbReference>
<dbReference type="SMART" id="SM00388">
    <property type="entry name" value="HisKA"/>
    <property type="match status" value="1"/>
</dbReference>
<dbReference type="InterPro" id="IPR004358">
    <property type="entry name" value="Sig_transdc_His_kin-like_C"/>
</dbReference>
<evidence type="ECO:0000256" key="1">
    <source>
        <dbReference type="ARBA" id="ARBA00000085"/>
    </source>
</evidence>
<evidence type="ECO:0000256" key="2">
    <source>
        <dbReference type="ARBA" id="ARBA00012438"/>
    </source>
</evidence>
<organism evidence="10 11">
    <name type="scientific">Candidatus Haliotispira prima</name>
    <dbReference type="NCBI Taxonomy" id="3034016"/>
    <lineage>
        <taxon>Bacteria</taxon>
        <taxon>Pseudomonadati</taxon>
        <taxon>Spirochaetota</taxon>
        <taxon>Spirochaetia</taxon>
        <taxon>Spirochaetales</taxon>
        <taxon>Spirochaetaceae</taxon>
        <taxon>Candidatus Haliotispira</taxon>
    </lineage>
</organism>
<dbReference type="Gene3D" id="3.30.450.20">
    <property type="entry name" value="PAS domain"/>
    <property type="match status" value="1"/>
</dbReference>
<protein>
    <recommendedName>
        <fullName evidence="2">histidine kinase</fullName>
        <ecNumber evidence="2">2.7.13.3</ecNumber>
    </recommendedName>
</protein>
<evidence type="ECO:0000256" key="5">
    <source>
        <dbReference type="ARBA" id="ARBA00022741"/>
    </source>
</evidence>
<dbReference type="InterPro" id="IPR003661">
    <property type="entry name" value="HisK_dim/P_dom"/>
</dbReference>
<feature type="domain" description="Histidine kinase" evidence="9">
    <location>
        <begin position="182"/>
        <end position="420"/>
    </location>
</feature>
<dbReference type="Gene3D" id="3.30.565.10">
    <property type="entry name" value="Histidine kinase-like ATPase, C-terminal domain"/>
    <property type="match status" value="1"/>
</dbReference>
<reference evidence="10 11" key="1">
    <citation type="submission" date="2023-04" db="EMBL/GenBank/DDBJ databases">
        <title>Spirochaete genome identified in red abalone sample constitutes a novel genus.</title>
        <authorList>
            <person name="Sharma S.P."/>
            <person name="Purcell C.M."/>
            <person name="Hyde J.R."/>
            <person name="Severin A.J."/>
        </authorList>
    </citation>
    <scope>NUCLEOTIDE SEQUENCE [LARGE SCALE GENOMIC DNA]</scope>
    <source>
        <strain evidence="10 11">SP-2023</strain>
    </source>
</reference>
<dbReference type="InterPro" id="IPR036097">
    <property type="entry name" value="HisK_dim/P_sf"/>
</dbReference>
<dbReference type="SUPFAM" id="SSF55874">
    <property type="entry name" value="ATPase domain of HSP90 chaperone/DNA topoisomerase II/histidine kinase"/>
    <property type="match status" value="1"/>
</dbReference>
<dbReference type="SUPFAM" id="SSF55785">
    <property type="entry name" value="PYP-like sensor domain (PAS domain)"/>
    <property type="match status" value="1"/>
</dbReference>
<dbReference type="InterPro" id="IPR035965">
    <property type="entry name" value="PAS-like_dom_sf"/>
</dbReference>
<keyword evidence="3" id="KW-0597">Phosphoprotein</keyword>
<dbReference type="EC" id="2.7.13.3" evidence="2"/>
<dbReference type="SMART" id="SM00387">
    <property type="entry name" value="HATPase_c"/>
    <property type="match status" value="1"/>
</dbReference>
<dbReference type="InterPro" id="IPR005467">
    <property type="entry name" value="His_kinase_dom"/>
</dbReference>
<keyword evidence="5" id="KW-0547">Nucleotide-binding</keyword>
<name>A0ABY8MN12_9SPIO</name>
<dbReference type="InterPro" id="IPR003594">
    <property type="entry name" value="HATPase_dom"/>
</dbReference>
<keyword evidence="4" id="KW-0808">Transferase</keyword>
<proteinExistence type="predicted"/>
<dbReference type="Pfam" id="PF02518">
    <property type="entry name" value="HATPase_c"/>
    <property type="match status" value="1"/>
</dbReference>
<evidence type="ECO:0000256" key="4">
    <source>
        <dbReference type="ARBA" id="ARBA00022679"/>
    </source>
</evidence>
<dbReference type="EMBL" id="CP123443">
    <property type="protein sequence ID" value="WGK70149.1"/>
    <property type="molecule type" value="Genomic_DNA"/>
</dbReference>
<evidence type="ECO:0000259" key="9">
    <source>
        <dbReference type="PROSITE" id="PS50109"/>
    </source>
</evidence>
<dbReference type="RefSeq" id="WP_326928356.1">
    <property type="nucleotide sequence ID" value="NZ_CP123443.1"/>
</dbReference>
<evidence type="ECO:0000256" key="6">
    <source>
        <dbReference type="ARBA" id="ARBA00022777"/>
    </source>
</evidence>
<evidence type="ECO:0000313" key="11">
    <source>
        <dbReference type="Proteomes" id="UP001228690"/>
    </source>
</evidence>
<keyword evidence="6" id="KW-0418">Kinase</keyword>
<keyword evidence="11" id="KW-1185">Reference proteome</keyword>
<evidence type="ECO:0000256" key="3">
    <source>
        <dbReference type="ARBA" id="ARBA00022553"/>
    </source>
</evidence>
<dbReference type="PANTHER" id="PTHR43065">
    <property type="entry name" value="SENSOR HISTIDINE KINASE"/>
    <property type="match status" value="1"/>
</dbReference>